<dbReference type="AlphaFoldDB" id="A0A192H4V7"/>
<organism evidence="1 2">
    <name type="scientific">Loigolactobacillus backii</name>
    <dbReference type="NCBI Taxonomy" id="375175"/>
    <lineage>
        <taxon>Bacteria</taxon>
        <taxon>Bacillati</taxon>
        <taxon>Bacillota</taxon>
        <taxon>Bacilli</taxon>
        <taxon>Lactobacillales</taxon>
        <taxon>Lactobacillaceae</taxon>
        <taxon>Loigolactobacillus</taxon>
    </lineage>
</organism>
<protein>
    <submittedName>
        <fullName evidence="1">Uncharacterized protein</fullName>
    </submittedName>
</protein>
<dbReference type="GeneID" id="42982789"/>
<dbReference type="EMBL" id="CP014873">
    <property type="protein sequence ID" value="ANK63247.1"/>
    <property type="molecule type" value="Genomic_DNA"/>
</dbReference>
<evidence type="ECO:0000313" key="1">
    <source>
        <dbReference type="EMBL" id="ANK63247.1"/>
    </source>
</evidence>
<name>A0A192H4V7_9LACO</name>
<dbReference type="Proteomes" id="UP000078582">
    <property type="component" value="Chromosome"/>
</dbReference>
<dbReference type="KEGG" id="lbt:AYR52_06335"/>
<reference evidence="1 2" key="1">
    <citation type="submission" date="2016-03" db="EMBL/GenBank/DDBJ databases">
        <title>Pediococcus and Lactobacillus from brewery environment - whole genome sequencing and assembly.</title>
        <authorList>
            <person name="Behr J."/>
            <person name="Geissler A.J."/>
            <person name="Vogel R.F."/>
        </authorList>
    </citation>
    <scope>NUCLEOTIDE SEQUENCE [LARGE SCALE GENOMIC DNA]</scope>
    <source>
        <strain evidence="1 2">TMW 1.1989</strain>
    </source>
</reference>
<dbReference type="STRING" id="375175.AYR53_11005"/>
<dbReference type="RefSeq" id="WP_068225181.1">
    <property type="nucleotide sequence ID" value="NZ_CP014623.1"/>
</dbReference>
<keyword evidence="2" id="KW-1185">Reference proteome</keyword>
<gene>
    <name evidence="1" type="ORF">AYR53_11005</name>
</gene>
<sequence length="128" mass="15501">MKVIYENIQDQIKILKADEDYYVRFIVWRMPIHEETVPIEKQAVDAYLQGQHTADELLYYADFGIWKPDKSPIQTNRDFLEKFPEFVLIAPENAQKIFSKAEYKKLVKRAHREKRKENWLKVFHLMKK</sequence>
<dbReference type="OrthoDB" id="2229810at2"/>
<accession>A0A192H4V7</accession>
<proteinExistence type="predicted"/>
<evidence type="ECO:0000313" key="2">
    <source>
        <dbReference type="Proteomes" id="UP000078582"/>
    </source>
</evidence>